<feature type="domain" description="Xaa-Pro dipeptidyl-peptidase C-terminal" evidence="3">
    <location>
        <begin position="359"/>
        <end position="575"/>
    </location>
</feature>
<dbReference type="AlphaFoldDB" id="A0A1I4KNZ1"/>
<dbReference type="Proteomes" id="UP000199668">
    <property type="component" value="Unassembled WGS sequence"/>
</dbReference>
<dbReference type="EMBL" id="FOTY01000005">
    <property type="protein sequence ID" value="SFL80323.1"/>
    <property type="molecule type" value="Genomic_DNA"/>
</dbReference>
<keyword evidence="5" id="KW-1185">Reference proteome</keyword>
<dbReference type="InterPro" id="IPR029058">
    <property type="entry name" value="AB_hydrolase_fold"/>
</dbReference>
<dbReference type="InterPro" id="IPR008979">
    <property type="entry name" value="Galactose-bd-like_sf"/>
</dbReference>
<dbReference type="NCBIfam" id="TIGR00976">
    <property type="entry name" value="CocE_NonD"/>
    <property type="match status" value="2"/>
</dbReference>
<dbReference type="STRING" id="266892.SAMN04488054_105127"/>
<dbReference type="Gene3D" id="2.60.120.260">
    <property type="entry name" value="Galactose-binding domain-like"/>
    <property type="match status" value="1"/>
</dbReference>
<feature type="signal peptide" evidence="2">
    <location>
        <begin position="1"/>
        <end position="28"/>
    </location>
</feature>
<dbReference type="InterPro" id="IPR000383">
    <property type="entry name" value="Xaa-Pro-like_dom"/>
</dbReference>
<dbReference type="SUPFAM" id="SSF53474">
    <property type="entry name" value="alpha/beta-Hydrolases"/>
    <property type="match status" value="1"/>
</dbReference>
<dbReference type="SUPFAM" id="SSF49785">
    <property type="entry name" value="Galactose-binding domain-like"/>
    <property type="match status" value="1"/>
</dbReference>
<dbReference type="GO" id="GO:0008239">
    <property type="term" value="F:dipeptidyl-peptidase activity"/>
    <property type="evidence" value="ECO:0007669"/>
    <property type="project" value="InterPro"/>
</dbReference>
<dbReference type="NCBIfam" id="NF003780">
    <property type="entry name" value="PRK05371.1-1"/>
    <property type="match status" value="1"/>
</dbReference>
<evidence type="ECO:0000259" key="3">
    <source>
        <dbReference type="SMART" id="SM00939"/>
    </source>
</evidence>
<evidence type="ECO:0000256" key="2">
    <source>
        <dbReference type="SAM" id="SignalP"/>
    </source>
</evidence>
<evidence type="ECO:0000313" key="4">
    <source>
        <dbReference type="EMBL" id="SFL80323.1"/>
    </source>
</evidence>
<gene>
    <name evidence="4" type="ORF">SAMN04488054_105127</name>
</gene>
<accession>A0A1I4KNZ1</accession>
<dbReference type="InterPro" id="IPR013736">
    <property type="entry name" value="Xaa-Pro_dipept_C"/>
</dbReference>
<dbReference type="OrthoDB" id="319764at2"/>
<protein>
    <submittedName>
        <fullName evidence="4">X-Pro dipeptidyl-peptidase</fullName>
    </submittedName>
</protein>
<keyword evidence="2" id="KW-0732">Signal</keyword>
<proteinExistence type="predicted"/>
<dbReference type="Pfam" id="PF08530">
    <property type="entry name" value="PepX_C"/>
    <property type="match status" value="1"/>
</dbReference>
<feature type="chain" id="PRO_5038813947" evidence="2">
    <location>
        <begin position="29"/>
        <end position="604"/>
    </location>
</feature>
<sequence length="604" mass="67028">MKLIPKYLVLACTSAAMFGLFPAIQTEAEDGSAPDILVENGMTQEVFSHEEAITETVNVETTFDNDGDGANERISVKIIRPAETEKGLKVPVIYNMSPYNAGLDYPDYHNVDKELYDGIPYNLPNYYEDYFVSRGYAVVIADGLGSAESTGCPTVGGELEINAAKSVVDWLNNRAPAYSKDGQEVRADWTTGKVGMVGKSYDGTLANGVAATGVEGLETIVPIGAISNYYDYYRANGAVVAPGGYQGDGLDLLAKGVLTRDNPEVCAEVIDQLEKDQDRETGDYSEFWDERNYLNNADNINASVFVVHGLKDMNVKRKQYAKWWEKLRQNDVPRKLWLHQGAHTDPNDERSDKWLTTLNKWFDYWLYDIDSGIMEKPKVEIENVAGSWESLKAWPRVDASDQTLYLSNSSDDSAGLTLQEKPVKNETESFTDNASKTARELIKDPSVKSSNRLAYLSPALTENIRLSGTPSLSINASINGTAANLSAWLVDYGPNGTEVVTRGWMDVQNVESISESKALVPGQRYTFDWNMEPHDYEFSAGHKIGLVIVSSDHEYTTRPEPGTTVNVYPGESHVTLPLTEKFPKENDKQIDTTQAINSILHYLF</sequence>
<reference evidence="4 5" key="1">
    <citation type="submission" date="2016-10" db="EMBL/GenBank/DDBJ databases">
        <authorList>
            <person name="de Groot N.N."/>
        </authorList>
    </citation>
    <scope>NUCLEOTIDE SEQUENCE [LARGE SCALE GENOMIC DNA]</scope>
    <source>
        <strain evidence="4 5">CGMCC 1.6134</strain>
    </source>
</reference>
<dbReference type="Pfam" id="PF02129">
    <property type="entry name" value="Peptidase_S15"/>
    <property type="match status" value="1"/>
</dbReference>
<dbReference type="InterPro" id="IPR005674">
    <property type="entry name" value="CocE/Ser_esterase"/>
</dbReference>
<evidence type="ECO:0000256" key="1">
    <source>
        <dbReference type="ARBA" id="ARBA00022801"/>
    </source>
</evidence>
<dbReference type="RefSeq" id="WP_090926223.1">
    <property type="nucleotide sequence ID" value="NZ_FOTY01000005.1"/>
</dbReference>
<dbReference type="SMART" id="SM00939">
    <property type="entry name" value="PepX_C"/>
    <property type="match status" value="1"/>
</dbReference>
<name>A0A1I4KNZ1_9BACI</name>
<organism evidence="4 5">
    <name type="scientific">Salibacterium qingdaonense</name>
    <dbReference type="NCBI Taxonomy" id="266892"/>
    <lineage>
        <taxon>Bacteria</taxon>
        <taxon>Bacillati</taxon>
        <taxon>Bacillota</taxon>
        <taxon>Bacilli</taxon>
        <taxon>Bacillales</taxon>
        <taxon>Bacillaceae</taxon>
    </lineage>
</organism>
<dbReference type="Gene3D" id="3.40.50.1820">
    <property type="entry name" value="alpha/beta hydrolase"/>
    <property type="match status" value="2"/>
</dbReference>
<evidence type="ECO:0000313" key="5">
    <source>
        <dbReference type="Proteomes" id="UP000199668"/>
    </source>
</evidence>
<keyword evidence="1" id="KW-0378">Hydrolase</keyword>